<dbReference type="EMBL" id="MHQI01000029">
    <property type="protein sequence ID" value="OGZ99995.1"/>
    <property type="molecule type" value="Genomic_DNA"/>
</dbReference>
<dbReference type="STRING" id="1802270.A3C07_04125"/>
<accession>A0A1G2KKR5</accession>
<protein>
    <recommendedName>
        <fullName evidence="4">Lipoprotein</fullName>
    </recommendedName>
</protein>
<evidence type="ECO:0000313" key="2">
    <source>
        <dbReference type="EMBL" id="OGZ99995.1"/>
    </source>
</evidence>
<feature type="chain" id="PRO_5009583406" description="Lipoprotein" evidence="1">
    <location>
        <begin position="19"/>
        <end position="150"/>
    </location>
</feature>
<reference evidence="2 3" key="1">
    <citation type="journal article" date="2016" name="Nat. Commun.">
        <title>Thousands of microbial genomes shed light on interconnected biogeochemical processes in an aquifer system.</title>
        <authorList>
            <person name="Anantharaman K."/>
            <person name="Brown C.T."/>
            <person name="Hug L.A."/>
            <person name="Sharon I."/>
            <person name="Castelle C.J."/>
            <person name="Probst A.J."/>
            <person name="Thomas B.C."/>
            <person name="Singh A."/>
            <person name="Wilkins M.J."/>
            <person name="Karaoz U."/>
            <person name="Brodie E.L."/>
            <person name="Williams K.H."/>
            <person name="Hubbard S.S."/>
            <person name="Banfield J.F."/>
        </authorList>
    </citation>
    <scope>NUCLEOTIDE SEQUENCE [LARGE SCALE GENOMIC DNA]</scope>
</reference>
<organism evidence="2 3">
    <name type="scientific">Candidatus Sungbacteria bacterium RIFCSPHIGHO2_02_FULL_47_11</name>
    <dbReference type="NCBI Taxonomy" id="1802270"/>
    <lineage>
        <taxon>Bacteria</taxon>
        <taxon>Candidatus Sungiibacteriota</taxon>
    </lineage>
</organism>
<gene>
    <name evidence="2" type="ORF">A3C07_04125</name>
</gene>
<evidence type="ECO:0000313" key="3">
    <source>
        <dbReference type="Proteomes" id="UP000179023"/>
    </source>
</evidence>
<dbReference type="Proteomes" id="UP000179023">
    <property type="component" value="Unassembled WGS sequence"/>
</dbReference>
<sequence length="150" mass="16911">MPRIFFLCLLGLLGCATAKFFYVSPQSDLHKYKKIAVMPFTHGPQGESQAAYRAFVGEFLWDESHKVVGDEHAHRKLLKQLDIEYAEYGVVDFSANPYGEERRVKVAQIYGADALVFGSVFVNGQEVFLYPNGGCKQRGDGREFIRIGHC</sequence>
<comment type="caution">
    <text evidence="2">The sequence shown here is derived from an EMBL/GenBank/DDBJ whole genome shotgun (WGS) entry which is preliminary data.</text>
</comment>
<dbReference type="PROSITE" id="PS51257">
    <property type="entry name" value="PROKAR_LIPOPROTEIN"/>
    <property type="match status" value="1"/>
</dbReference>
<proteinExistence type="predicted"/>
<keyword evidence="1" id="KW-0732">Signal</keyword>
<name>A0A1G2KKR5_9BACT</name>
<dbReference type="AlphaFoldDB" id="A0A1G2KKR5"/>
<feature type="signal peptide" evidence="1">
    <location>
        <begin position="1"/>
        <end position="18"/>
    </location>
</feature>
<evidence type="ECO:0000256" key="1">
    <source>
        <dbReference type="SAM" id="SignalP"/>
    </source>
</evidence>
<evidence type="ECO:0008006" key="4">
    <source>
        <dbReference type="Google" id="ProtNLM"/>
    </source>
</evidence>